<feature type="repeat" description="Filamin" evidence="4">
    <location>
        <begin position="591"/>
        <end position="682"/>
    </location>
</feature>
<dbReference type="Pfam" id="PF00630">
    <property type="entry name" value="Filamin"/>
    <property type="match status" value="6"/>
</dbReference>
<name>A0A813TMQ0_ADIRI</name>
<feature type="region of interest" description="Disordered" evidence="5">
    <location>
        <begin position="1"/>
        <end position="40"/>
    </location>
</feature>
<dbReference type="FunFam" id="1.10.418.10:FF:000006">
    <property type="entry name" value="Filamin-B isoform A"/>
    <property type="match status" value="1"/>
</dbReference>
<dbReference type="SMART" id="SM00033">
    <property type="entry name" value="CH"/>
    <property type="match status" value="2"/>
</dbReference>
<feature type="repeat" description="Filamin" evidence="4">
    <location>
        <begin position="296"/>
        <end position="394"/>
    </location>
</feature>
<dbReference type="InterPro" id="IPR001589">
    <property type="entry name" value="Actinin_actin-bd_CS"/>
</dbReference>
<dbReference type="PROSITE" id="PS50021">
    <property type="entry name" value="CH"/>
    <property type="match status" value="2"/>
</dbReference>
<keyword evidence="2" id="KW-0677">Repeat</keyword>
<dbReference type="GO" id="GO:0030036">
    <property type="term" value="P:actin cytoskeleton organization"/>
    <property type="evidence" value="ECO:0007669"/>
    <property type="project" value="InterPro"/>
</dbReference>
<reference evidence="7" key="1">
    <citation type="submission" date="2021-02" db="EMBL/GenBank/DDBJ databases">
        <authorList>
            <person name="Nowell W R."/>
        </authorList>
    </citation>
    <scope>NUCLEOTIDE SEQUENCE</scope>
</reference>
<comment type="caution">
    <text evidence="7">The sequence shown here is derived from an EMBL/GenBank/DDBJ whole genome shotgun (WGS) entry which is preliminary data.</text>
</comment>
<evidence type="ECO:0000313" key="7">
    <source>
        <dbReference type="EMBL" id="CAF0814796.1"/>
    </source>
</evidence>
<dbReference type="InterPro" id="IPR001298">
    <property type="entry name" value="Filamin/ABP280_rpt"/>
</dbReference>
<feature type="domain" description="Calponin-homology (CH)" evidence="6">
    <location>
        <begin position="59"/>
        <end position="165"/>
    </location>
</feature>
<evidence type="ECO:0000256" key="1">
    <source>
        <dbReference type="ARBA" id="ARBA00009238"/>
    </source>
</evidence>
<dbReference type="FunFam" id="1.10.418.10:FF:000008">
    <property type="entry name" value="Filamin-B isoform C"/>
    <property type="match status" value="1"/>
</dbReference>
<evidence type="ECO:0000256" key="2">
    <source>
        <dbReference type="ARBA" id="ARBA00022737"/>
    </source>
</evidence>
<dbReference type="InterPro" id="IPR044801">
    <property type="entry name" value="Filamin"/>
</dbReference>
<dbReference type="EMBL" id="CAJNOJ010000015">
    <property type="protein sequence ID" value="CAF0814796.1"/>
    <property type="molecule type" value="Genomic_DNA"/>
</dbReference>
<dbReference type="PANTHER" id="PTHR38537:SF8">
    <property type="entry name" value="FILAMIN-A"/>
    <property type="match status" value="1"/>
</dbReference>
<dbReference type="Gene3D" id="2.60.40.10">
    <property type="entry name" value="Immunoglobulins"/>
    <property type="match status" value="6"/>
</dbReference>
<evidence type="ECO:0000313" key="8">
    <source>
        <dbReference type="Proteomes" id="UP000663852"/>
    </source>
</evidence>
<dbReference type="PROSITE" id="PS50194">
    <property type="entry name" value="FILAMIN_REPEAT"/>
    <property type="match status" value="6"/>
</dbReference>
<keyword evidence="3" id="KW-0009">Actin-binding</keyword>
<dbReference type="PROSITE" id="PS00019">
    <property type="entry name" value="ACTININ_1"/>
    <property type="match status" value="1"/>
</dbReference>
<protein>
    <recommendedName>
        <fullName evidence="6">Calponin-homology (CH) domain-containing protein</fullName>
    </recommendedName>
</protein>
<dbReference type="InterPro" id="IPR013783">
    <property type="entry name" value="Ig-like_fold"/>
</dbReference>
<feature type="repeat" description="Filamin" evidence="4">
    <location>
        <begin position="782"/>
        <end position="817"/>
    </location>
</feature>
<comment type="similarity">
    <text evidence="1">Belongs to the filamin family.</text>
</comment>
<sequence length="891" mass="98427">MSTTNNQSANGYSGGGGGPENPQRNEHSEPTEEDEFGRTEEEFYEDMQRELADDAPWKRIQQNTFTRWANEHLKLLNRHIDDLQLELGDGLNLISLIEVLSQKKVPRYNKRPTLRPHKLENVSIVLDFLENTERIRLVNIDASHIVDGKLKLILGLIWTLILHYSISLPMWEFEQPDAPGSGKDVTPKQKLMNWVQEKLPPELPVSNFTSDWNDGRAIGALVDACAPGLYPDWNDRDPKNALENAKEAMDLAERWLGVPQLVEPHEMINPKVDEQSMMTYLSQYPNAKLKPGAPIRPKTNSARVRCYGKGIEPTGNHVDAPAKFHIETFAAGKGTVDVIVLNPRGQKEKCDVIPRNDKNQTYDCTYYPTLEGQYKVIVKFAGQEVPKSPFSPFIEGKSGDASQCRASGPGLEPNGVMVDKPTWFEIDATNAGNGLAEVAVVDPHNRENAVPVSVKQTSPGKFRCEYVPREPGLHSVNVFFADRPIPRSPFGVNVSPSSDAKKCRAYGRGIQPKGVRTGDVAEFRVITKDAGEGVMKATVTGPDGSEIPCRVTKVNSTTYECGYVPNRAGPHTVNITYGGAHIPKSPFPVSVAPFKDTRIKAFGPGLEGGIVGCAADFVVETNGETGSLGFSIEGPSQARIECNDNGDGSANVRYWPTIPGEYAVHILCNDEDIPHSPFMAWIEPPGSFDSNKVKAYGPGLEPAGQIINKPTEFTVDTHNAGDAPLHVQAIDQDYQPVDVHVRDNGNGTYTCRYTPTNPNRHCILIDYGGVAIPNSPFRVWPTEPSNPSKVRVYGPGVERGVKMNNPTHFTVDCKEAGPVIPTKFNHRFRSLDSLDIDTCDNDIIPYKINIQDLDNQQQYALAIQNDDKHHGLHATYRPKARVTLVNVAVVW</sequence>
<dbReference type="SUPFAM" id="SSF81296">
    <property type="entry name" value="E set domains"/>
    <property type="match status" value="6"/>
</dbReference>
<dbReference type="SMART" id="SM00557">
    <property type="entry name" value="IG_FLMN"/>
    <property type="match status" value="5"/>
</dbReference>
<dbReference type="CDD" id="cd21311">
    <property type="entry name" value="CH_dFLNA-like_rpt1"/>
    <property type="match status" value="1"/>
</dbReference>
<dbReference type="InterPro" id="IPR014756">
    <property type="entry name" value="Ig_E-set"/>
</dbReference>
<organism evidence="7 8">
    <name type="scientific">Adineta ricciae</name>
    <name type="common">Rotifer</name>
    <dbReference type="NCBI Taxonomy" id="249248"/>
    <lineage>
        <taxon>Eukaryota</taxon>
        <taxon>Metazoa</taxon>
        <taxon>Spiralia</taxon>
        <taxon>Gnathifera</taxon>
        <taxon>Rotifera</taxon>
        <taxon>Eurotatoria</taxon>
        <taxon>Bdelloidea</taxon>
        <taxon>Adinetida</taxon>
        <taxon>Adinetidae</taxon>
        <taxon>Adineta</taxon>
    </lineage>
</organism>
<feature type="repeat" description="Filamin" evidence="4">
    <location>
        <begin position="495"/>
        <end position="591"/>
    </location>
</feature>
<dbReference type="FunFam" id="2.60.40.10:FF:000001">
    <property type="entry name" value="Filamin-C isoform b"/>
    <property type="match status" value="4"/>
</dbReference>
<dbReference type="Proteomes" id="UP000663852">
    <property type="component" value="Unassembled WGS sequence"/>
</dbReference>
<feature type="repeat" description="Filamin" evidence="4">
    <location>
        <begin position="396"/>
        <end position="494"/>
    </location>
</feature>
<gene>
    <name evidence="7" type="ORF">EDS130_LOCUS5542</name>
</gene>
<evidence type="ECO:0000256" key="3">
    <source>
        <dbReference type="ARBA" id="ARBA00023203"/>
    </source>
</evidence>
<dbReference type="AlphaFoldDB" id="A0A813TMQ0"/>
<feature type="compositionally biased region" description="Polar residues" evidence="5">
    <location>
        <begin position="1"/>
        <end position="11"/>
    </location>
</feature>
<dbReference type="SUPFAM" id="SSF47576">
    <property type="entry name" value="Calponin-homology domain, CH-domain"/>
    <property type="match status" value="1"/>
</dbReference>
<dbReference type="GO" id="GO:0051015">
    <property type="term" value="F:actin filament binding"/>
    <property type="evidence" value="ECO:0007669"/>
    <property type="project" value="InterPro"/>
</dbReference>
<proteinExistence type="inferred from homology"/>
<dbReference type="OrthoDB" id="18740at2759"/>
<dbReference type="InterPro" id="IPR017868">
    <property type="entry name" value="Filamin/ABP280_repeat-like"/>
</dbReference>
<dbReference type="FunFam" id="2.60.40.10:FF:000140">
    <property type="entry name" value="FiLamiN (Actin binding protein) homolog"/>
    <property type="match status" value="1"/>
</dbReference>
<feature type="compositionally biased region" description="Basic and acidic residues" evidence="5">
    <location>
        <begin position="23"/>
        <end position="40"/>
    </location>
</feature>
<dbReference type="Gene3D" id="1.10.418.10">
    <property type="entry name" value="Calponin-like domain"/>
    <property type="match status" value="2"/>
</dbReference>
<dbReference type="Pfam" id="PF00307">
    <property type="entry name" value="CH"/>
    <property type="match status" value="2"/>
</dbReference>
<feature type="domain" description="Calponin-homology (CH)" evidence="6">
    <location>
        <begin position="185"/>
        <end position="289"/>
    </location>
</feature>
<dbReference type="InterPro" id="IPR036872">
    <property type="entry name" value="CH_dom_sf"/>
</dbReference>
<dbReference type="PANTHER" id="PTHR38537">
    <property type="entry name" value="JITTERBUG, ISOFORM N"/>
    <property type="match status" value="1"/>
</dbReference>
<accession>A0A813TMQ0</accession>
<dbReference type="InterPro" id="IPR001715">
    <property type="entry name" value="CH_dom"/>
</dbReference>
<evidence type="ECO:0000259" key="6">
    <source>
        <dbReference type="PROSITE" id="PS50021"/>
    </source>
</evidence>
<evidence type="ECO:0000256" key="4">
    <source>
        <dbReference type="PROSITE-ProRule" id="PRU00087"/>
    </source>
</evidence>
<feature type="repeat" description="Filamin" evidence="4">
    <location>
        <begin position="685"/>
        <end position="781"/>
    </location>
</feature>
<evidence type="ECO:0000256" key="5">
    <source>
        <dbReference type="SAM" id="MobiDB-lite"/>
    </source>
</evidence>